<comment type="caution">
    <text evidence="1">The sequence shown here is derived from an EMBL/GenBank/DDBJ whole genome shotgun (WGS) entry which is preliminary data.</text>
</comment>
<evidence type="ECO:0000313" key="2">
    <source>
        <dbReference type="Proteomes" id="UP000177383"/>
    </source>
</evidence>
<proteinExistence type="predicted"/>
<evidence type="ECO:0000313" key="1">
    <source>
        <dbReference type="EMBL" id="OGG13469.1"/>
    </source>
</evidence>
<organism evidence="1 2">
    <name type="scientific">Candidatus Gottesmanbacteria bacterium RIFCSPHIGHO2_01_FULL_39_10</name>
    <dbReference type="NCBI Taxonomy" id="1798375"/>
    <lineage>
        <taxon>Bacteria</taxon>
        <taxon>Candidatus Gottesmaniibacteriota</taxon>
    </lineage>
</organism>
<dbReference type="STRING" id="1798375.A2773_00495"/>
<gene>
    <name evidence="1" type="ORF">A2773_00495</name>
</gene>
<protein>
    <recommendedName>
        <fullName evidence="3">Nucleotidase</fullName>
    </recommendedName>
</protein>
<evidence type="ECO:0008006" key="3">
    <source>
        <dbReference type="Google" id="ProtNLM"/>
    </source>
</evidence>
<dbReference type="EMBL" id="MFJE01000054">
    <property type="protein sequence ID" value="OGG13469.1"/>
    <property type="molecule type" value="Genomic_DNA"/>
</dbReference>
<reference evidence="1 2" key="1">
    <citation type="journal article" date="2016" name="Nat. Commun.">
        <title>Thousands of microbial genomes shed light on interconnected biogeochemical processes in an aquifer system.</title>
        <authorList>
            <person name="Anantharaman K."/>
            <person name="Brown C.T."/>
            <person name="Hug L.A."/>
            <person name="Sharon I."/>
            <person name="Castelle C.J."/>
            <person name="Probst A.J."/>
            <person name="Thomas B.C."/>
            <person name="Singh A."/>
            <person name="Wilkins M.J."/>
            <person name="Karaoz U."/>
            <person name="Brodie E.L."/>
            <person name="Williams K.H."/>
            <person name="Hubbard S.S."/>
            <person name="Banfield J.F."/>
        </authorList>
    </citation>
    <scope>NUCLEOTIDE SEQUENCE [LARGE SCALE GENOMIC DNA]</scope>
</reference>
<dbReference type="AlphaFoldDB" id="A0A1F5ZLW0"/>
<dbReference type="Proteomes" id="UP000177383">
    <property type="component" value="Unassembled WGS sequence"/>
</dbReference>
<sequence>MTKKIKVGLDFDGVTAYNPFRVIRYPITYFKRNILGKKKLSFWFPKRRWQQIFWIILHESSVFPARGISLFKEMVENDKIEAHLISARYSFLDDNLQKWLHRHELSTYFESVNINQNNEQPHIFKEKMVKKLGVEYYVEDNLDIVKHLHVRVPAKVFWIYNILDRNVDYQYKFPYLEKALVDIMKASS</sequence>
<name>A0A1F5ZLW0_9BACT</name>
<accession>A0A1F5ZLW0</accession>